<reference evidence="2 3" key="1">
    <citation type="journal article" date="2019" name="Int. J. Syst. Evol. Microbiol.">
        <title>The Global Catalogue of Microorganisms (GCM) 10K type strain sequencing project: providing services to taxonomists for standard genome sequencing and annotation.</title>
        <authorList>
            <consortium name="The Broad Institute Genomics Platform"/>
            <consortium name="The Broad Institute Genome Sequencing Center for Infectious Disease"/>
            <person name="Wu L."/>
            <person name="Ma J."/>
        </authorList>
    </citation>
    <scope>NUCLEOTIDE SEQUENCE [LARGE SCALE GENOMIC DNA]</scope>
    <source>
        <strain evidence="2 3">JCM 13004</strain>
    </source>
</reference>
<accession>A0ABN1WVZ3</accession>
<organism evidence="2 3">
    <name type="scientific">Kitasatospora nipponensis</name>
    <dbReference type="NCBI Taxonomy" id="258049"/>
    <lineage>
        <taxon>Bacteria</taxon>
        <taxon>Bacillati</taxon>
        <taxon>Actinomycetota</taxon>
        <taxon>Actinomycetes</taxon>
        <taxon>Kitasatosporales</taxon>
        <taxon>Streptomycetaceae</taxon>
        <taxon>Kitasatospora</taxon>
    </lineage>
</organism>
<keyword evidence="3" id="KW-1185">Reference proteome</keyword>
<proteinExistence type="predicted"/>
<feature type="domain" description="DUF6745" evidence="1">
    <location>
        <begin position="209"/>
        <end position="425"/>
    </location>
</feature>
<protein>
    <recommendedName>
        <fullName evidence="1">DUF6745 domain-containing protein</fullName>
    </recommendedName>
</protein>
<evidence type="ECO:0000313" key="2">
    <source>
        <dbReference type="EMBL" id="GAA1263250.1"/>
    </source>
</evidence>
<evidence type="ECO:0000313" key="3">
    <source>
        <dbReference type="Proteomes" id="UP001500037"/>
    </source>
</evidence>
<comment type="caution">
    <text evidence="2">The sequence shown here is derived from an EMBL/GenBank/DDBJ whole genome shotgun (WGS) entry which is preliminary data.</text>
</comment>
<dbReference type="InterPro" id="IPR046633">
    <property type="entry name" value="DUF6745"/>
</dbReference>
<dbReference type="Proteomes" id="UP001500037">
    <property type="component" value="Unassembled WGS sequence"/>
</dbReference>
<evidence type="ECO:0000259" key="1">
    <source>
        <dbReference type="Pfam" id="PF20530"/>
    </source>
</evidence>
<dbReference type="RefSeq" id="WP_344445317.1">
    <property type="nucleotide sequence ID" value="NZ_BAAALF010000157.1"/>
</dbReference>
<gene>
    <name evidence="2" type="ORF">GCM10009665_61060</name>
</gene>
<dbReference type="EMBL" id="BAAALF010000157">
    <property type="protein sequence ID" value="GAA1263250.1"/>
    <property type="molecule type" value="Genomic_DNA"/>
</dbReference>
<sequence length="425" mass="45171">MTALQQTGPATAVEAAQYWRRVSVATGPADRPAAERGVRAAYRAAGLAEPAALVWFDSPLQAALAALLLTGEAGRLSGCPAAERTGPLLVQVADRLAAHGVAARPGDGADGAVEAGVSVREAVRTGPWERARAQVHARLGGLGWAELWSLTGGELWRPTQALAGRIRDAVAEALHGAGELRESEVRLSKSDAAGAELLRGRTTAAVAAVRLALLDAVLGQQDAAWLAAFDAAGALADPSGRSEEGVALGALAEVARAAGWWWPFERVVLLCERPGELHRDEAGRLDRADGPALGYPDGFALHAWRGMPVPAGFLAGLEGLTPERIRAQENAELRRVMLEHYGYDRYLADSGAEPLHRDETGALWRILLPGDEPVVMVEVVNSTAEPDGTFRTYWLRVPPTTRTARAGVAWTFGLTAETYHPQRET</sequence>
<name>A0ABN1WVZ3_9ACTN</name>
<dbReference type="Pfam" id="PF20530">
    <property type="entry name" value="DUF6745"/>
    <property type="match status" value="1"/>
</dbReference>